<dbReference type="AlphaFoldDB" id="A0A2S7UYD7"/>
<reference evidence="1 2" key="1">
    <citation type="submission" date="2016-12" db="EMBL/GenBank/DDBJ databases">
        <title>Diversity of luminous bacteria.</title>
        <authorList>
            <person name="Yoshizawa S."/>
            <person name="Kogure K."/>
        </authorList>
    </citation>
    <scope>NUCLEOTIDE SEQUENCE [LARGE SCALE GENOMIC DNA]</scope>
    <source>
        <strain evidence="1 2">SA4-48</strain>
    </source>
</reference>
<organism evidence="1 2">
    <name type="scientific">Psychrosphaera saromensis</name>
    <dbReference type="NCBI Taxonomy" id="716813"/>
    <lineage>
        <taxon>Bacteria</taxon>
        <taxon>Pseudomonadati</taxon>
        <taxon>Pseudomonadota</taxon>
        <taxon>Gammaproteobacteria</taxon>
        <taxon>Alteromonadales</taxon>
        <taxon>Pseudoalteromonadaceae</taxon>
        <taxon>Psychrosphaera</taxon>
    </lineage>
</organism>
<dbReference type="PANTHER" id="PTHR35175:SF1">
    <property type="entry name" value="OXIDOREDUCTASE"/>
    <property type="match status" value="1"/>
</dbReference>
<evidence type="ECO:0000313" key="2">
    <source>
        <dbReference type="Proteomes" id="UP000239007"/>
    </source>
</evidence>
<evidence type="ECO:0000313" key="1">
    <source>
        <dbReference type="EMBL" id="PQJ54725.1"/>
    </source>
</evidence>
<name>A0A2S7UYD7_9GAMM</name>
<dbReference type="Proteomes" id="UP000239007">
    <property type="component" value="Unassembled WGS sequence"/>
</dbReference>
<keyword evidence="2" id="KW-1185">Reference proteome</keyword>
<dbReference type="InterPro" id="IPR010710">
    <property type="entry name" value="DUF1289"/>
</dbReference>
<accession>A0A2S7UYD7</accession>
<dbReference type="RefSeq" id="WP_105053247.1">
    <property type="nucleotide sequence ID" value="NZ_BMYG01000001.1"/>
</dbReference>
<dbReference type="OrthoDB" id="8911262at2"/>
<sequence length="86" mass="10267">MPQLELFHIPSPCKGICLNGTNGFCQGCFRSRDERFEWMQFSDEEKRYVIRLCKSRKHRWMKKQIDIKILQTPVEDDPTDDLFGDL</sequence>
<proteinExistence type="predicted"/>
<dbReference type="EMBL" id="MSCH01000003">
    <property type="protein sequence ID" value="PQJ54725.1"/>
    <property type="molecule type" value="Genomic_DNA"/>
</dbReference>
<comment type="caution">
    <text evidence="1">The sequence shown here is derived from an EMBL/GenBank/DDBJ whole genome shotgun (WGS) entry which is preliminary data.</text>
</comment>
<gene>
    <name evidence="1" type="ORF">BTO11_14410</name>
</gene>
<dbReference type="Pfam" id="PF06945">
    <property type="entry name" value="DUF1289"/>
    <property type="match status" value="1"/>
</dbReference>
<dbReference type="PANTHER" id="PTHR35175">
    <property type="entry name" value="DUF1289 DOMAIN-CONTAINING PROTEIN"/>
    <property type="match status" value="1"/>
</dbReference>
<evidence type="ECO:0008006" key="3">
    <source>
        <dbReference type="Google" id="ProtNLM"/>
    </source>
</evidence>
<protein>
    <recommendedName>
        <fullName evidence="3">DUF1289 domain-containing protein</fullName>
    </recommendedName>
</protein>